<evidence type="ECO:0000313" key="3">
    <source>
        <dbReference type="Proteomes" id="UP000609531"/>
    </source>
</evidence>
<keyword evidence="3" id="KW-1185">Reference proteome</keyword>
<sequence length="235" mass="26126">MLRLLIPFVRPMITGLLAVLPIVLTLLLIGWVATYITTYLGPGSWFGSNLSRIGAFVVDDRLAYVIGFAIVLGILYVVGLLVQTRLRIFWSNFLDETLGRLPLIGTIYKTLSRFIQLLERRDDVDVKSMSPVWCFFSDERRTAVLGLLPSDQPVEVEGRPYRIVMVPTAPVPFGGGLFFLPEEWVRPASFGVEGLTNIYVSMGVTAPDYMGAIKDAKKKPAKIITRDAPPPLPEV</sequence>
<dbReference type="EMBL" id="JAEKJA010000003">
    <property type="protein sequence ID" value="MBJ3775055.1"/>
    <property type="molecule type" value="Genomic_DNA"/>
</dbReference>
<dbReference type="AlphaFoldDB" id="A0A934ILX5"/>
<gene>
    <name evidence="2" type="ORF">JCR33_05110</name>
</gene>
<reference evidence="2" key="1">
    <citation type="submission" date="2020-12" db="EMBL/GenBank/DDBJ databases">
        <title>Bacterial taxonomy.</title>
        <authorList>
            <person name="Pan X."/>
        </authorList>
    </citation>
    <scope>NUCLEOTIDE SEQUENCE</scope>
    <source>
        <strain evidence="2">B2012</strain>
    </source>
</reference>
<keyword evidence="1" id="KW-0472">Membrane</keyword>
<proteinExistence type="predicted"/>
<dbReference type="Proteomes" id="UP000609531">
    <property type="component" value="Unassembled WGS sequence"/>
</dbReference>
<feature type="transmembrane region" description="Helical" evidence="1">
    <location>
        <begin position="12"/>
        <end position="41"/>
    </location>
</feature>
<keyword evidence="1" id="KW-1133">Transmembrane helix</keyword>
<accession>A0A934ILX5</accession>
<dbReference type="InterPro" id="IPR007462">
    <property type="entry name" value="COV1-like"/>
</dbReference>
<evidence type="ECO:0000313" key="2">
    <source>
        <dbReference type="EMBL" id="MBJ3775055.1"/>
    </source>
</evidence>
<protein>
    <submittedName>
        <fullName evidence="2">DUF502 domain-containing protein</fullName>
    </submittedName>
</protein>
<feature type="transmembrane region" description="Helical" evidence="1">
    <location>
        <begin position="61"/>
        <end position="82"/>
    </location>
</feature>
<comment type="caution">
    <text evidence="2">The sequence shown here is derived from an EMBL/GenBank/DDBJ whole genome shotgun (WGS) entry which is preliminary data.</text>
</comment>
<evidence type="ECO:0000256" key="1">
    <source>
        <dbReference type="SAM" id="Phobius"/>
    </source>
</evidence>
<name>A0A934ILX5_9HYPH</name>
<keyword evidence="1" id="KW-0812">Transmembrane</keyword>
<organism evidence="2 3">
    <name type="scientific">Acuticoccus mangrovi</name>
    <dbReference type="NCBI Taxonomy" id="2796142"/>
    <lineage>
        <taxon>Bacteria</taxon>
        <taxon>Pseudomonadati</taxon>
        <taxon>Pseudomonadota</taxon>
        <taxon>Alphaproteobacteria</taxon>
        <taxon>Hyphomicrobiales</taxon>
        <taxon>Amorphaceae</taxon>
        <taxon>Acuticoccus</taxon>
    </lineage>
</organism>
<dbReference type="PANTHER" id="PTHR31876:SF26">
    <property type="entry name" value="PROTEIN LIKE COV 2"/>
    <property type="match status" value="1"/>
</dbReference>
<dbReference type="PANTHER" id="PTHR31876">
    <property type="entry name" value="COV-LIKE PROTEIN 1"/>
    <property type="match status" value="1"/>
</dbReference>
<dbReference type="RefSeq" id="WP_211110073.1">
    <property type="nucleotide sequence ID" value="NZ_JAEKJA010000003.1"/>
</dbReference>
<dbReference type="Pfam" id="PF04367">
    <property type="entry name" value="DUF502"/>
    <property type="match status" value="1"/>
</dbReference>